<comment type="caution">
    <text evidence="5">The sequence shown here is derived from an EMBL/GenBank/DDBJ whole genome shotgun (WGS) entry which is preliminary data.</text>
</comment>
<dbReference type="GO" id="GO:0006508">
    <property type="term" value="P:proteolysis"/>
    <property type="evidence" value="ECO:0007669"/>
    <property type="project" value="InterPro"/>
</dbReference>
<dbReference type="AlphaFoldDB" id="A0A9W6ZY53"/>
<dbReference type="InterPro" id="IPR013128">
    <property type="entry name" value="Peptidase_C1A"/>
</dbReference>
<accession>A0A9W6ZY53</accession>
<dbReference type="Pfam" id="PF00112">
    <property type="entry name" value="Peptidase_C1"/>
    <property type="match status" value="1"/>
</dbReference>
<dbReference type="PRINTS" id="PR00705">
    <property type="entry name" value="PAPAIN"/>
</dbReference>
<feature type="region of interest" description="Disordered" evidence="3">
    <location>
        <begin position="432"/>
        <end position="552"/>
    </location>
</feature>
<reference evidence="5" key="1">
    <citation type="submission" date="2022-07" db="EMBL/GenBank/DDBJ databases">
        <title>Genome analysis of Parmales, a sister group of diatoms, reveals the evolutionary specialization of diatoms from phago-mixotrophs to photoautotrophs.</title>
        <authorList>
            <person name="Ban H."/>
            <person name="Sato S."/>
            <person name="Yoshikawa S."/>
            <person name="Kazumasa Y."/>
            <person name="Nakamura Y."/>
            <person name="Ichinomiya M."/>
            <person name="Saitoh K."/>
            <person name="Sato N."/>
            <person name="Blanc-Mathieu R."/>
            <person name="Endo H."/>
            <person name="Kuwata A."/>
            <person name="Ogata H."/>
        </authorList>
    </citation>
    <scope>NUCLEOTIDE SEQUENCE</scope>
</reference>
<dbReference type="InterPro" id="IPR039417">
    <property type="entry name" value="Peptidase_C1A_papain-like"/>
</dbReference>
<dbReference type="InterPro" id="IPR000169">
    <property type="entry name" value="Pept_cys_AS"/>
</dbReference>
<keyword evidence="2" id="KW-0865">Zymogen</keyword>
<organism evidence="5 6">
    <name type="scientific">Triparma retinervis</name>
    <dbReference type="NCBI Taxonomy" id="2557542"/>
    <lineage>
        <taxon>Eukaryota</taxon>
        <taxon>Sar</taxon>
        <taxon>Stramenopiles</taxon>
        <taxon>Ochrophyta</taxon>
        <taxon>Bolidophyceae</taxon>
        <taxon>Parmales</taxon>
        <taxon>Triparmaceae</taxon>
        <taxon>Triparma</taxon>
    </lineage>
</organism>
<dbReference type="InterPro" id="IPR038765">
    <property type="entry name" value="Papain-like_cys_pep_sf"/>
</dbReference>
<dbReference type="SUPFAM" id="SSF54001">
    <property type="entry name" value="Cysteine proteinases"/>
    <property type="match status" value="1"/>
</dbReference>
<gene>
    <name evidence="5" type="ORF">TrRE_jg13291</name>
</gene>
<dbReference type="Gene3D" id="3.90.70.10">
    <property type="entry name" value="Cysteine proteinases"/>
    <property type="match status" value="1"/>
</dbReference>
<dbReference type="OrthoDB" id="10253408at2759"/>
<keyword evidence="6" id="KW-1185">Reference proteome</keyword>
<evidence type="ECO:0000256" key="2">
    <source>
        <dbReference type="ARBA" id="ARBA00023145"/>
    </source>
</evidence>
<dbReference type="Proteomes" id="UP001165082">
    <property type="component" value="Unassembled WGS sequence"/>
</dbReference>
<evidence type="ECO:0000256" key="1">
    <source>
        <dbReference type="ARBA" id="ARBA00008455"/>
    </source>
</evidence>
<comment type="similarity">
    <text evidence="1">Belongs to the peptidase C1 family.</text>
</comment>
<feature type="domain" description="Peptidase C1A papain C-terminal" evidence="4">
    <location>
        <begin position="114"/>
        <end position="333"/>
    </location>
</feature>
<dbReference type="EMBL" id="BRXZ01001089">
    <property type="protein sequence ID" value="GMH61971.1"/>
    <property type="molecule type" value="Genomic_DNA"/>
</dbReference>
<proteinExistence type="inferred from homology"/>
<sequence>MPHDYKLSYDNDLGSETVYNTNVAILSSRTSPGCKYSGTAWLDIPPSHIRSVFNSTFDAPVATTEGSSLLDVLQELKDFVTDHDATSAGEVKEVGLGENADKEEGLDWSVPSLNPSSRDLVTPPRNQGLCGSCYAFSSLGSLETSLSLSSGSAPRSLSVEEVVSCSTNNLGCTGGNPLLAMEWVTKHGVGLEKNYKYKSFNRIPGEENSCKADLSRGVRAYVDRYAIVQPTVEGIKWALKYSTVAVGIDGTEIGLLGYKSGVYGDRPEEVEGCKNKPLNHAVLIVGYGTDEIGEYWRVRNSWGDKWGEKGFFRVRILPGDGVCGINKNPSVVLSSHYSKSSLPMSTSPNTDEGIGVQYICAAALGVMAIVSLILGCGCGESQPETPNSANLYTKSPAFLYGAVDRLQRRREDDVARKGKNISKASPRWLGGGLGVYQNIDSTPPDSRGGTPGSLTGRGERTRSEDEESGLLQHHMRANSFGHLGDNSGAPSGVQPPDLTGTMEKKGKKKAKKKKKKKKLQMGIGFVPGGLGGKGLIDSSVSIDKGSPSPTFN</sequence>
<feature type="compositionally biased region" description="Basic residues" evidence="3">
    <location>
        <begin position="505"/>
        <end position="519"/>
    </location>
</feature>
<dbReference type="GO" id="GO:0008234">
    <property type="term" value="F:cysteine-type peptidase activity"/>
    <property type="evidence" value="ECO:0007669"/>
    <property type="project" value="InterPro"/>
</dbReference>
<protein>
    <recommendedName>
        <fullName evidence="4">Peptidase C1A papain C-terminal domain-containing protein</fullName>
    </recommendedName>
</protein>
<evidence type="ECO:0000256" key="3">
    <source>
        <dbReference type="SAM" id="MobiDB-lite"/>
    </source>
</evidence>
<feature type="region of interest" description="Disordered" evidence="3">
    <location>
        <begin position="96"/>
        <end position="119"/>
    </location>
</feature>
<dbReference type="InterPro" id="IPR000668">
    <property type="entry name" value="Peptidase_C1A_C"/>
</dbReference>
<dbReference type="InterPro" id="IPR025660">
    <property type="entry name" value="Pept_his_AS"/>
</dbReference>
<dbReference type="PROSITE" id="PS00639">
    <property type="entry name" value="THIOL_PROTEASE_HIS"/>
    <property type="match status" value="1"/>
</dbReference>
<evidence type="ECO:0000313" key="6">
    <source>
        <dbReference type="Proteomes" id="UP001165082"/>
    </source>
</evidence>
<dbReference type="CDD" id="cd02248">
    <property type="entry name" value="Peptidase_C1A"/>
    <property type="match status" value="1"/>
</dbReference>
<feature type="compositionally biased region" description="Basic and acidic residues" evidence="3">
    <location>
        <begin position="96"/>
        <end position="105"/>
    </location>
</feature>
<dbReference type="PANTHER" id="PTHR12411">
    <property type="entry name" value="CYSTEINE PROTEASE FAMILY C1-RELATED"/>
    <property type="match status" value="1"/>
</dbReference>
<feature type="compositionally biased region" description="Gly residues" evidence="3">
    <location>
        <begin position="525"/>
        <end position="534"/>
    </location>
</feature>
<dbReference type="PROSITE" id="PS00139">
    <property type="entry name" value="THIOL_PROTEASE_CYS"/>
    <property type="match status" value="1"/>
</dbReference>
<dbReference type="SMART" id="SM00645">
    <property type="entry name" value="Pept_C1"/>
    <property type="match status" value="1"/>
</dbReference>
<name>A0A9W6ZY53_9STRA</name>
<evidence type="ECO:0000259" key="4">
    <source>
        <dbReference type="SMART" id="SM00645"/>
    </source>
</evidence>
<evidence type="ECO:0000313" key="5">
    <source>
        <dbReference type="EMBL" id="GMH61971.1"/>
    </source>
</evidence>